<sequence length="297" mass="34544">MGRQMSNEPTFHRCPHDKEHPFSMISNELIRNKILSPQARWLLIYLLSNREGFALTMQKIQDTQNIGRHALRTIYKECEKAGYIKRIVIKGENNLLKTVFHFSETPKFKENSPTSDFPPADGRPVDESAAKEDHVKKTRYNKPTPPLTPPNPRREKSKDKLVGGVGSLQELEKEFGSYILEEAQREYKIAYDKSVLKGKPIKNQVKYFRTICERLNNQTLEELVLPENKEDYEKNHSAALNGEKAYMSGKTILGYSLEARDTHVRFIMPDKHEDISYNMNHILFMLKCKPYINKLWS</sequence>
<accession>A0A6J5KVH6</accession>
<reference evidence="2" key="1">
    <citation type="submission" date="2020-04" db="EMBL/GenBank/DDBJ databases">
        <authorList>
            <person name="Chiriac C."/>
            <person name="Salcher M."/>
            <person name="Ghai R."/>
            <person name="Kavagutti S V."/>
        </authorList>
    </citation>
    <scope>NUCLEOTIDE SEQUENCE</scope>
</reference>
<proteinExistence type="predicted"/>
<dbReference type="EMBL" id="LR796195">
    <property type="protein sequence ID" value="CAB4126414.1"/>
    <property type="molecule type" value="Genomic_DNA"/>
</dbReference>
<evidence type="ECO:0000313" key="2">
    <source>
        <dbReference type="EMBL" id="CAB4126414.1"/>
    </source>
</evidence>
<evidence type="ECO:0008006" key="3">
    <source>
        <dbReference type="Google" id="ProtNLM"/>
    </source>
</evidence>
<feature type="compositionally biased region" description="Basic and acidic residues" evidence="1">
    <location>
        <begin position="123"/>
        <end position="135"/>
    </location>
</feature>
<organism evidence="2">
    <name type="scientific">uncultured Caudovirales phage</name>
    <dbReference type="NCBI Taxonomy" id="2100421"/>
    <lineage>
        <taxon>Viruses</taxon>
        <taxon>Duplodnaviria</taxon>
        <taxon>Heunggongvirae</taxon>
        <taxon>Uroviricota</taxon>
        <taxon>Caudoviricetes</taxon>
        <taxon>Peduoviridae</taxon>
        <taxon>Maltschvirus</taxon>
        <taxon>Maltschvirus maltsch</taxon>
    </lineage>
</organism>
<name>A0A6J5KVH6_9CAUD</name>
<feature type="region of interest" description="Disordered" evidence="1">
    <location>
        <begin position="107"/>
        <end position="162"/>
    </location>
</feature>
<feature type="compositionally biased region" description="Basic and acidic residues" evidence="1">
    <location>
        <begin position="152"/>
        <end position="161"/>
    </location>
</feature>
<protein>
    <recommendedName>
        <fullName evidence="3">Helix-turn-helix domain containing protein</fullName>
    </recommendedName>
</protein>
<evidence type="ECO:0000256" key="1">
    <source>
        <dbReference type="SAM" id="MobiDB-lite"/>
    </source>
</evidence>
<gene>
    <name evidence="2" type="ORF">UFOVP88_50</name>
</gene>